<evidence type="ECO:0000256" key="3">
    <source>
        <dbReference type="SAM" id="MobiDB-lite"/>
    </source>
</evidence>
<evidence type="ECO:0000259" key="5">
    <source>
        <dbReference type="Pfam" id="PF02771"/>
    </source>
</evidence>
<evidence type="ECO:0000313" key="7">
    <source>
        <dbReference type="Proteomes" id="UP000641386"/>
    </source>
</evidence>
<reference evidence="6" key="1">
    <citation type="journal article" date="2014" name="Int. J. Syst. Evol. Microbiol.">
        <title>Complete genome sequence of Corynebacterium casei LMG S-19264T (=DSM 44701T), isolated from a smear-ripened cheese.</title>
        <authorList>
            <consortium name="US DOE Joint Genome Institute (JGI-PGF)"/>
            <person name="Walter F."/>
            <person name="Albersmeier A."/>
            <person name="Kalinowski J."/>
            <person name="Ruckert C."/>
        </authorList>
    </citation>
    <scope>NUCLEOTIDE SEQUENCE</scope>
    <source>
        <strain evidence="6">JCM 3302</strain>
    </source>
</reference>
<dbReference type="EMBL" id="BNBC01000004">
    <property type="protein sequence ID" value="GHE61202.1"/>
    <property type="molecule type" value="Genomic_DNA"/>
</dbReference>
<feature type="compositionally biased region" description="Low complexity" evidence="3">
    <location>
        <begin position="190"/>
        <end position="210"/>
    </location>
</feature>
<dbReference type="GO" id="GO:0033539">
    <property type="term" value="P:fatty acid beta-oxidation using acyl-CoA dehydrogenase"/>
    <property type="evidence" value="ECO:0007669"/>
    <property type="project" value="TreeGrafter"/>
</dbReference>
<evidence type="ECO:0000256" key="1">
    <source>
        <dbReference type="ARBA" id="ARBA00022946"/>
    </source>
</evidence>
<name>A0A918ZNW7_9ACTN</name>
<dbReference type="GO" id="GO:0050660">
    <property type="term" value="F:flavin adenine dinucleotide binding"/>
    <property type="evidence" value="ECO:0007669"/>
    <property type="project" value="InterPro"/>
</dbReference>
<dbReference type="GO" id="GO:0004361">
    <property type="term" value="F:glutaryl-CoA dehydrogenase activity"/>
    <property type="evidence" value="ECO:0007669"/>
    <property type="project" value="TreeGrafter"/>
</dbReference>
<evidence type="ECO:0000256" key="2">
    <source>
        <dbReference type="ARBA" id="ARBA00023002"/>
    </source>
</evidence>
<dbReference type="InterPro" id="IPR052033">
    <property type="entry name" value="Glutaryl-CoA_DH_mitochondrial"/>
</dbReference>
<feature type="region of interest" description="Disordered" evidence="3">
    <location>
        <begin position="190"/>
        <end position="217"/>
    </location>
</feature>
<feature type="domain" description="Acyl-CoA dehydrogenase/oxidase N-terminal" evidence="5">
    <location>
        <begin position="19"/>
        <end position="131"/>
    </location>
</feature>
<sequence length="217" mass="23566">MPFPALDPADPLGVESLLTDTDRAVRDTVRQYLDDKVQPHIAGWFEQGDLPTLTELARDFGELGLLGMHLDGYGCSGMSALAYGLACRELEACSSDLRSFVSVQGSLAMFAIHRFGSEEQKQEWLLRMAAGTAIGCFGLTEPDHGSDPSPMRTRARRDGGDWILDGRKMWITNGPVAAVAVVWARTATASEASSYRRTPPASPRPSSSTRCRYGPVS</sequence>
<protein>
    <recommendedName>
        <fullName evidence="8">Acyl-CoA dehydrogenase</fullName>
    </recommendedName>
</protein>
<reference evidence="6" key="2">
    <citation type="submission" date="2020-09" db="EMBL/GenBank/DDBJ databases">
        <authorList>
            <person name="Sun Q."/>
            <person name="Ohkuma M."/>
        </authorList>
    </citation>
    <scope>NUCLEOTIDE SEQUENCE</scope>
    <source>
        <strain evidence="6">JCM 3302</strain>
    </source>
</reference>
<keyword evidence="1" id="KW-0809">Transit peptide</keyword>
<dbReference type="GO" id="GO:0046949">
    <property type="term" value="P:fatty-acyl-CoA biosynthetic process"/>
    <property type="evidence" value="ECO:0007669"/>
    <property type="project" value="TreeGrafter"/>
</dbReference>
<dbReference type="InterPro" id="IPR006091">
    <property type="entry name" value="Acyl-CoA_Oxase/DH_mid-dom"/>
</dbReference>
<dbReference type="PANTHER" id="PTHR42807">
    <property type="entry name" value="GLUTARYL-COA DEHYDROGENASE, MITOCHONDRIAL"/>
    <property type="match status" value="1"/>
</dbReference>
<dbReference type="InterPro" id="IPR046373">
    <property type="entry name" value="Acyl-CoA_Oxase/DH_mid-dom_sf"/>
</dbReference>
<dbReference type="InterPro" id="IPR037069">
    <property type="entry name" value="AcylCoA_DH/ox_N_sf"/>
</dbReference>
<comment type="caution">
    <text evidence="6">The sequence shown here is derived from an EMBL/GenBank/DDBJ whole genome shotgun (WGS) entry which is preliminary data.</text>
</comment>
<dbReference type="AlphaFoldDB" id="A0A918ZNW7"/>
<dbReference type="InterPro" id="IPR009100">
    <property type="entry name" value="AcylCoA_DH/oxidase_NM_dom_sf"/>
</dbReference>
<dbReference type="GO" id="GO:0000062">
    <property type="term" value="F:fatty-acyl-CoA binding"/>
    <property type="evidence" value="ECO:0007669"/>
    <property type="project" value="TreeGrafter"/>
</dbReference>
<keyword evidence="7" id="KW-1185">Reference proteome</keyword>
<organism evidence="6 7">
    <name type="scientific">Streptomyces spiralis</name>
    <dbReference type="NCBI Taxonomy" id="66376"/>
    <lineage>
        <taxon>Bacteria</taxon>
        <taxon>Bacillati</taxon>
        <taxon>Actinomycetota</taxon>
        <taxon>Actinomycetes</taxon>
        <taxon>Kitasatosporales</taxon>
        <taxon>Streptomycetaceae</taxon>
        <taxon>Streptomyces</taxon>
    </lineage>
</organism>
<evidence type="ECO:0000259" key="4">
    <source>
        <dbReference type="Pfam" id="PF02770"/>
    </source>
</evidence>
<proteinExistence type="predicted"/>
<dbReference type="Proteomes" id="UP000641386">
    <property type="component" value="Unassembled WGS sequence"/>
</dbReference>
<dbReference type="InterPro" id="IPR013786">
    <property type="entry name" value="AcylCoA_DH/ox_N"/>
</dbReference>
<evidence type="ECO:0008006" key="8">
    <source>
        <dbReference type="Google" id="ProtNLM"/>
    </source>
</evidence>
<gene>
    <name evidence="6" type="ORF">GCM10014715_13230</name>
</gene>
<accession>A0A918ZNW7</accession>
<evidence type="ECO:0000313" key="6">
    <source>
        <dbReference type="EMBL" id="GHE61202.1"/>
    </source>
</evidence>
<feature type="domain" description="Acyl-CoA oxidase/dehydrogenase middle" evidence="4">
    <location>
        <begin position="136"/>
        <end position="189"/>
    </location>
</feature>
<keyword evidence="2" id="KW-0560">Oxidoreductase</keyword>
<dbReference type="Pfam" id="PF02770">
    <property type="entry name" value="Acyl-CoA_dh_M"/>
    <property type="match status" value="1"/>
</dbReference>
<dbReference type="Pfam" id="PF02771">
    <property type="entry name" value="Acyl-CoA_dh_N"/>
    <property type="match status" value="1"/>
</dbReference>
<dbReference type="PANTHER" id="PTHR42807:SF1">
    <property type="entry name" value="GLUTARYL-COA DEHYDROGENASE, MITOCHONDRIAL"/>
    <property type="match status" value="1"/>
</dbReference>
<dbReference type="Gene3D" id="1.10.540.10">
    <property type="entry name" value="Acyl-CoA dehydrogenase/oxidase, N-terminal domain"/>
    <property type="match status" value="1"/>
</dbReference>
<dbReference type="Gene3D" id="2.40.110.10">
    <property type="entry name" value="Butyryl-CoA Dehydrogenase, subunit A, domain 2"/>
    <property type="match status" value="1"/>
</dbReference>
<dbReference type="SUPFAM" id="SSF56645">
    <property type="entry name" value="Acyl-CoA dehydrogenase NM domain-like"/>
    <property type="match status" value="1"/>
</dbReference>